<dbReference type="EMBL" id="JACASF010000004">
    <property type="protein sequence ID" value="KAF6479220.1"/>
    <property type="molecule type" value="Genomic_DNA"/>
</dbReference>
<sequence length="109" mass="12529">MPTFLKMCEPYFLYLEAAARSMPPIYGALQELVRKGLLEISQQLTLRLEQLVLMYASFGFVDLEESDPLSQHFLFLLREVLHQSFPRGVHLQILCPCCLHHQPLSSVPV</sequence>
<accession>A0A7J8I4P4</accession>
<keyword evidence="2" id="KW-1185">Reference proteome</keyword>
<evidence type="ECO:0000313" key="2">
    <source>
        <dbReference type="Proteomes" id="UP000550707"/>
    </source>
</evidence>
<comment type="caution">
    <text evidence="1">The sequence shown here is derived from an EMBL/GenBank/DDBJ whole genome shotgun (WGS) entry which is preliminary data.</text>
</comment>
<name>A0A7J8I4P4_MOLMO</name>
<gene>
    <name evidence="1" type="ORF">HJG59_001758</name>
</gene>
<dbReference type="Proteomes" id="UP000550707">
    <property type="component" value="Unassembled WGS sequence"/>
</dbReference>
<dbReference type="PANTHER" id="PTHR36292:SF1">
    <property type="entry name" value="UPF0575 PROTEIN C19ORF67"/>
    <property type="match status" value="1"/>
</dbReference>
<organism evidence="1 2">
    <name type="scientific">Molossus molossus</name>
    <name type="common">Pallas' mastiff bat</name>
    <name type="synonym">Vespertilio molossus</name>
    <dbReference type="NCBI Taxonomy" id="27622"/>
    <lineage>
        <taxon>Eukaryota</taxon>
        <taxon>Metazoa</taxon>
        <taxon>Chordata</taxon>
        <taxon>Craniata</taxon>
        <taxon>Vertebrata</taxon>
        <taxon>Euteleostomi</taxon>
        <taxon>Mammalia</taxon>
        <taxon>Eutheria</taxon>
        <taxon>Laurasiatheria</taxon>
        <taxon>Chiroptera</taxon>
        <taxon>Yangochiroptera</taxon>
        <taxon>Molossidae</taxon>
        <taxon>Molossus</taxon>
    </lineage>
</organism>
<dbReference type="AlphaFoldDB" id="A0A7J8I4P4"/>
<protein>
    <submittedName>
        <fullName evidence="1">Uncharacterized protein</fullName>
    </submittedName>
</protein>
<proteinExistence type="predicted"/>
<evidence type="ECO:0000313" key="1">
    <source>
        <dbReference type="EMBL" id="KAF6479220.1"/>
    </source>
</evidence>
<dbReference type="PANTHER" id="PTHR36292">
    <property type="entry name" value="UPF0575 PROTEIN C19ORF67"/>
    <property type="match status" value="1"/>
</dbReference>
<reference evidence="1 2" key="1">
    <citation type="journal article" date="2020" name="Nature">
        <title>Six reference-quality genomes reveal evolution of bat adaptations.</title>
        <authorList>
            <person name="Jebb D."/>
            <person name="Huang Z."/>
            <person name="Pippel M."/>
            <person name="Hughes G.M."/>
            <person name="Lavrichenko K."/>
            <person name="Devanna P."/>
            <person name="Winkler S."/>
            <person name="Jermiin L.S."/>
            <person name="Skirmuntt E.C."/>
            <person name="Katzourakis A."/>
            <person name="Burkitt-Gray L."/>
            <person name="Ray D.A."/>
            <person name="Sullivan K.A.M."/>
            <person name="Roscito J.G."/>
            <person name="Kirilenko B.M."/>
            <person name="Davalos L.M."/>
            <person name="Corthals A.P."/>
            <person name="Power M.L."/>
            <person name="Jones G."/>
            <person name="Ransome R.D."/>
            <person name="Dechmann D.K.N."/>
            <person name="Locatelli A.G."/>
            <person name="Puechmaille S.J."/>
            <person name="Fedrigo O."/>
            <person name="Jarvis E.D."/>
            <person name="Hiller M."/>
            <person name="Vernes S.C."/>
            <person name="Myers E.W."/>
            <person name="Teeling E.C."/>
        </authorList>
    </citation>
    <scope>NUCLEOTIDE SEQUENCE [LARGE SCALE GENOMIC DNA]</scope>
    <source>
        <strain evidence="1">MMolMol1</strain>
        <tissue evidence="1">Muscle</tissue>
    </source>
</reference>